<dbReference type="Pfam" id="PF25439">
    <property type="entry name" value="TPR_CFAP46_N"/>
    <property type="match status" value="1"/>
</dbReference>
<organism evidence="2 3">
    <name type="scientific">Micromonas commoda (strain RCC299 / NOUM17 / CCMP2709)</name>
    <name type="common">Picoplanktonic green alga</name>
    <dbReference type="NCBI Taxonomy" id="296587"/>
    <lineage>
        <taxon>Eukaryota</taxon>
        <taxon>Viridiplantae</taxon>
        <taxon>Chlorophyta</taxon>
        <taxon>Mamiellophyceae</taxon>
        <taxon>Mamiellales</taxon>
        <taxon>Mamiellaceae</taxon>
        <taxon>Micromonas</taxon>
    </lineage>
</organism>
<protein>
    <submittedName>
        <fullName evidence="2">Uncharacterized protein</fullName>
    </submittedName>
</protein>
<dbReference type="OMA" id="EEFWYNS"/>
<dbReference type="eggNOG" id="ENOG502QS2Z">
    <property type="taxonomic scope" value="Eukaryota"/>
</dbReference>
<feature type="region of interest" description="Disordered" evidence="1">
    <location>
        <begin position="2291"/>
        <end position="2361"/>
    </location>
</feature>
<dbReference type="EMBL" id="CP001575">
    <property type="protein sequence ID" value="ACO69162.1"/>
    <property type="molecule type" value="Genomic_DNA"/>
</dbReference>
<dbReference type="OrthoDB" id="68437at2759"/>
<evidence type="ECO:0000313" key="2">
    <source>
        <dbReference type="EMBL" id="ACO69162.1"/>
    </source>
</evidence>
<dbReference type="STRING" id="296587.C1FFY4"/>
<dbReference type="RefSeq" id="XP_002507904.1">
    <property type="nucleotide sequence ID" value="XM_002507858.1"/>
</dbReference>
<dbReference type="PANTHER" id="PTHR15977:SF15">
    <property type="entry name" value="CILIA- AND FLAGELLA-ASSOCIATED PROTEIN 46"/>
    <property type="match status" value="1"/>
</dbReference>
<evidence type="ECO:0000313" key="3">
    <source>
        <dbReference type="Proteomes" id="UP000002009"/>
    </source>
</evidence>
<dbReference type="InterPro" id="IPR057466">
    <property type="entry name" value="CFAP46_TPR"/>
</dbReference>
<dbReference type="InParanoid" id="C1FFY4"/>
<feature type="region of interest" description="Disordered" evidence="1">
    <location>
        <begin position="1733"/>
        <end position="1826"/>
    </location>
</feature>
<accession>C1FFY4</accession>
<dbReference type="Proteomes" id="UP000002009">
    <property type="component" value="Chromosome 8"/>
</dbReference>
<gene>
    <name evidence="2" type="ORF">MICPUN_60672</name>
</gene>
<feature type="compositionally biased region" description="Pro residues" evidence="1">
    <location>
        <begin position="1737"/>
        <end position="1754"/>
    </location>
</feature>
<feature type="compositionally biased region" description="Pro residues" evidence="1">
    <location>
        <begin position="2343"/>
        <end position="2356"/>
    </location>
</feature>
<evidence type="ECO:0000256" key="1">
    <source>
        <dbReference type="SAM" id="MobiDB-lite"/>
    </source>
</evidence>
<dbReference type="GeneID" id="8245828"/>
<feature type="compositionally biased region" description="Acidic residues" evidence="1">
    <location>
        <begin position="2330"/>
        <end position="2341"/>
    </location>
</feature>
<proteinExistence type="predicted"/>
<dbReference type="GO" id="GO:0035082">
    <property type="term" value="P:axoneme assembly"/>
    <property type="evidence" value="ECO:0007669"/>
    <property type="project" value="InterPro"/>
</dbReference>
<keyword evidence="3" id="KW-1185">Reference proteome</keyword>
<feature type="compositionally biased region" description="Acidic residues" evidence="1">
    <location>
        <begin position="2308"/>
        <end position="2323"/>
    </location>
</feature>
<dbReference type="KEGG" id="mis:MICPUN_60672"/>
<dbReference type="Pfam" id="PF03568">
    <property type="entry name" value="Separin_C"/>
    <property type="match status" value="1"/>
</dbReference>
<dbReference type="PANTHER" id="PTHR15977">
    <property type="entry name" value="CILIA- AND FLAGELLA-ASSOCIATED PROTEIN 46"/>
    <property type="match status" value="1"/>
</dbReference>
<feature type="compositionally biased region" description="Basic and acidic residues" evidence="1">
    <location>
        <begin position="2298"/>
        <end position="2307"/>
    </location>
</feature>
<sequence length="2372" mass="259719">MLPLPEVIRLSLLETARLSDEKLLKRTHGDILASLEGPSDARVGRDTLVLCAEVALKVGATTIATQMLDIYFLESSKFWSDDSDIGQVELKDQYVCRAWFAKALVCSEDAKGLTGQDLVTGVERALNCLLEGLKVALQDSRYVFLLYDASVHYWNISRPLQKSGTRRHLVDASTSVNDALQKVSGHEEWKAHHLRIHALCLSDAGKNADALKVASDAVDLCKANVPELSVLAIKVKSHVSSLEGLKEGGDGVDGAIALMQHVRSGACADIEDIKNTLIEAWKLVDPAAEKLEAAKDESAEDAQLDIVAEIGWVAAQNQVLDIAAWCLERAADDSRLISRVRDEMTRGMIALHNLGEKRGTLDSEAVRVHKDVILQAEKSLSTFSRLQDFDGIHDACQMIWIASLPLQQSKFRHHLTRVLGAAALALETVGSSANRLRTALHLELAYCYISEDMVGQAKAQVSKGLAIDYVAPAEEIESTGYERPLDRFLDPLHRMLSLKSKIHDDPDDIEDQALLLAEQARDAKSVESKTDILQRAVDALMSLQPATLPSESDEMSTEEREMCRRSARARINIWGSVIKVAMDAKQISMVHRLAKNVVDTAGWDLIKDKDIILLQADVNLLDGLASFDILRSRGEPVIPPNEINTQVTISAGSTEELQNNTIAAFVRAMHLGASVGEDWVVMNAAANVWNNYLDAFTAHRYAEMLPATAPVFAELCKIESCDKVLLGNFADALSCGYEHAAFLSVTDADDTKEDGVFGYNSLRLTLRDHKFEDSQDVQRGIETCESVLNRVDERNARKLSATLARLHASMGTSSEAKVEEDPVAQVSAIIQRLTLPGSDDASSDMLNEAMTLLRPTEGEILGDLETWARLGETALKAKVYGAAIECGKQAEIFLNKLTQSAPSISWYWGGVAESTFGCGILALIRPEHQDQSTQDTLRETAFQHLVQAAKCGRRANRSDIVSYAAKHFWNSATSYMSSATTRRNIFGHLQVIIDACRATKVRDDGLMKLMWVLYFDCLVDKKAWTDGIKHIDEAFKMLPTSDHQRLWEYKVLFLSATGRKAEDELDILSSYDEETQAKVWAGVAVQATSKLEGMKAYRKAIDVLVNNTAMRVDLMIDFADWMYANGQPVSDAEDLLVSTLDILLETDAESSGDNMDCESLATPQQLGVTEFCFIVRVCVMLSRMSGSNVERTDYLLTAQHYALRMLIDPLAEAMRTMPASSVEGCAAIPESLEEWANFKFTDKLVARMRERKGTFEISLESVGRPERILHYIDYLCSGLESASMHLQCLPVCQLGVLIAKIVDKDDSLASVYHLRLASLADALFLKSAAIMHEELAGSLELSVEEIRRGREEVKRQESLKELLSDDEPSSGVIDVSKPLRPYALRDYWIARGAYLEKRGALVAANLLLQETIRHARAHDDVAVEARAYLHLAKCAARGNMPIDAVKLQHRGQNLGGDVSFWGESMCDYTMYKLTTRDGKLSAKDSLVTALNLLQSRSSSSRCGDTLDTKMVMASLLTELSRILELEIKNAIEVGENPHPQYTDAVNAISEAVAILQDCGGGIDYVNVLMAKAMLMYKDPSATGDPRPGLRVIKEIIFEAETEAERIYTAACVSSINPLTISLPAARLLAAVKNARAGCLLEIAHAEKVLEHVDRENNRPDFPSIQGVDATAILAFLDDNAPESFKDTLNDAEEAIVVASEATNLHKRDDGRIDSLCLLGEALLAVHNAQTRTKIWRKPPPVPPPTPPPPPAPPTPDEKEEEAAAEAGDSKEDSEGAETEDVKPEQVADDAPEGDRQSVASDAETDIPSVGEEDEEDEESHLPHSTFRGELVKPRAIRSLEQAIQFGIEACKYDIVSKAAVHLAHAHGSADTGKAAAALALVQSCQAVETHLSIFISAADEKDIESLIIRNDRIIQGALNDMTSSKYSASLFERLKTSCTAWGKLQIDAKQALSASSTLPDDLYVFSLQWLVGRGGDTSLAIAIHGKDDERTGAYVVSANQEQLEAAVQLTATYRSNVEKAVIAASSSEDPDALQSVFESVDIVAGWDEVRKATEWVLEPIISAWRSFLGKGGSKEKKIVLLVDEALASLPIEALEFLNDAESISRDFSLHMLSNRLARGSDITAAHMTALIDLRKEDLPQSDADKIRIPGEFALLQQKFGSGWNVLMGTPESIPGEAECQRAMAAAKALLYYGHGRFLSYVSPSAVASVDLSSCRLAVLACNTNNEESQRMQAMLDGRKTAEKKALEEPYRTAALLSMRGVESIVLPSFTVGNARANSEFLTSVLGGGPVASSVWRADTPKPPRKEDEIEENEPEEKEVEEPEEGAKAEGEDEAGDDEAEAVEPPPPPPPPPPPSGPYRTYVVYGHPLVKIS</sequence>
<feature type="compositionally biased region" description="Basic and acidic residues" evidence="1">
    <location>
        <begin position="1767"/>
        <end position="1785"/>
    </location>
</feature>
<name>C1FFY4_MICCC</name>
<dbReference type="GO" id="GO:0060294">
    <property type="term" value="P:cilium movement involved in cell motility"/>
    <property type="evidence" value="ECO:0007669"/>
    <property type="project" value="InterPro"/>
</dbReference>
<dbReference type="InterPro" id="IPR039586">
    <property type="entry name" value="CFAP46"/>
</dbReference>
<reference evidence="2 3" key="1">
    <citation type="journal article" date="2009" name="Science">
        <title>Green evolution and dynamic adaptations revealed by genomes of the marine picoeukaryotes Micromonas.</title>
        <authorList>
            <person name="Worden A.Z."/>
            <person name="Lee J.H."/>
            <person name="Mock T."/>
            <person name="Rouze P."/>
            <person name="Simmons M.P."/>
            <person name="Aerts A.L."/>
            <person name="Allen A.E."/>
            <person name="Cuvelier M.L."/>
            <person name="Derelle E."/>
            <person name="Everett M.V."/>
            <person name="Foulon E."/>
            <person name="Grimwood J."/>
            <person name="Gundlach H."/>
            <person name="Henrissat B."/>
            <person name="Napoli C."/>
            <person name="McDonald S.M."/>
            <person name="Parker M.S."/>
            <person name="Rombauts S."/>
            <person name="Salamov A."/>
            <person name="Von Dassow P."/>
            <person name="Badger J.H."/>
            <person name="Coutinho P.M."/>
            <person name="Demir E."/>
            <person name="Dubchak I."/>
            <person name="Gentemann C."/>
            <person name="Eikrem W."/>
            <person name="Gready J.E."/>
            <person name="John U."/>
            <person name="Lanier W."/>
            <person name="Lindquist E.A."/>
            <person name="Lucas S."/>
            <person name="Mayer K.F."/>
            <person name="Moreau H."/>
            <person name="Not F."/>
            <person name="Otillar R."/>
            <person name="Panaud O."/>
            <person name="Pangilinan J."/>
            <person name="Paulsen I."/>
            <person name="Piegu B."/>
            <person name="Poliakov A."/>
            <person name="Robbens S."/>
            <person name="Schmutz J."/>
            <person name="Toulza E."/>
            <person name="Wyss T."/>
            <person name="Zelensky A."/>
            <person name="Zhou K."/>
            <person name="Armbrust E.V."/>
            <person name="Bhattacharya D."/>
            <person name="Goodenough U.W."/>
            <person name="Van de Peer Y."/>
            <person name="Grigoriev I.V."/>
        </authorList>
    </citation>
    <scope>NUCLEOTIDE SEQUENCE [LARGE SCALE GENOMIC DNA]</scope>
    <source>
        <strain evidence="3">RCC299 / NOUM17</strain>
    </source>
</reference>